<dbReference type="InterPro" id="IPR059105">
    <property type="entry name" value="Rec21/ENK19"/>
</dbReference>
<organism evidence="2 3">
    <name type="scientific">Oryctolagus cuniculus</name>
    <name type="common">Rabbit</name>
    <dbReference type="NCBI Taxonomy" id="9986"/>
    <lineage>
        <taxon>Eukaryota</taxon>
        <taxon>Metazoa</taxon>
        <taxon>Chordata</taxon>
        <taxon>Craniata</taxon>
        <taxon>Vertebrata</taxon>
        <taxon>Euteleostomi</taxon>
        <taxon>Mammalia</taxon>
        <taxon>Eutheria</taxon>
        <taxon>Euarchontoglires</taxon>
        <taxon>Glires</taxon>
        <taxon>Lagomorpha</taxon>
        <taxon>Leporidae</taxon>
        <taxon>Oryctolagus</taxon>
    </lineage>
</organism>
<evidence type="ECO:0000259" key="1">
    <source>
        <dbReference type="Pfam" id="PF15695"/>
    </source>
</evidence>
<dbReference type="Proteomes" id="UP000001811">
    <property type="component" value="Chromosome 13"/>
</dbReference>
<dbReference type="AlphaFoldDB" id="A0A5F9DKX5"/>
<proteinExistence type="predicted"/>
<dbReference type="EMBL" id="AAGW02000647">
    <property type="status" value="NOT_ANNOTATED_CDS"/>
    <property type="molecule type" value="Genomic_DNA"/>
</dbReference>
<name>A0A5F9DKX5_RABIT</name>
<accession>A0A5F9DKX5</accession>
<dbReference type="Pfam" id="PF15695">
    <property type="entry name" value="HERV-K_REC"/>
    <property type="match status" value="1"/>
</dbReference>
<protein>
    <recommendedName>
        <fullName evidence="1">Rec21/ENK19 domain-containing protein</fullName>
    </recommendedName>
</protein>
<reference evidence="2 3" key="1">
    <citation type="journal article" date="2011" name="Nature">
        <title>A high-resolution map of human evolutionary constraint using 29 mammals.</title>
        <authorList>
            <person name="Lindblad-Toh K."/>
            <person name="Garber M."/>
            <person name="Zuk O."/>
            <person name="Lin M.F."/>
            <person name="Parker B.J."/>
            <person name="Washietl S."/>
            <person name="Kheradpour P."/>
            <person name="Ernst J."/>
            <person name="Jordan G."/>
            <person name="Mauceli E."/>
            <person name="Ward L.D."/>
            <person name="Lowe C.B."/>
            <person name="Holloway A.K."/>
            <person name="Clamp M."/>
            <person name="Gnerre S."/>
            <person name="Alfoldi J."/>
            <person name="Beal K."/>
            <person name="Chang J."/>
            <person name="Clawson H."/>
            <person name="Cuff J."/>
            <person name="Di Palma F."/>
            <person name="Fitzgerald S."/>
            <person name="Flicek P."/>
            <person name="Guttman M."/>
            <person name="Hubisz M.J."/>
            <person name="Jaffe D.B."/>
            <person name="Jungreis I."/>
            <person name="Kent W.J."/>
            <person name="Kostka D."/>
            <person name="Lara M."/>
            <person name="Martins A.L."/>
            <person name="Massingham T."/>
            <person name="Moltke I."/>
            <person name="Raney B.J."/>
            <person name="Rasmussen M.D."/>
            <person name="Robinson J."/>
            <person name="Stark A."/>
            <person name="Vilella A.J."/>
            <person name="Wen J."/>
            <person name="Xie X."/>
            <person name="Zody M.C."/>
            <person name="Baldwin J."/>
            <person name="Bloom T."/>
            <person name="Chin C.W."/>
            <person name="Heiman D."/>
            <person name="Nicol R."/>
            <person name="Nusbaum C."/>
            <person name="Young S."/>
            <person name="Wilkinson J."/>
            <person name="Worley K.C."/>
            <person name="Kovar C.L."/>
            <person name="Muzny D.M."/>
            <person name="Gibbs R.A."/>
            <person name="Cree A."/>
            <person name="Dihn H.H."/>
            <person name="Fowler G."/>
            <person name="Jhangiani S."/>
            <person name="Joshi V."/>
            <person name="Lee S."/>
            <person name="Lewis L.R."/>
            <person name="Nazareth L.V."/>
            <person name="Okwuonu G."/>
            <person name="Santibanez J."/>
            <person name="Warren W.C."/>
            <person name="Mardis E.R."/>
            <person name="Weinstock G.M."/>
            <person name="Wilson R.K."/>
            <person name="Delehaunty K."/>
            <person name="Dooling D."/>
            <person name="Fronik C."/>
            <person name="Fulton L."/>
            <person name="Fulton B."/>
            <person name="Graves T."/>
            <person name="Minx P."/>
            <person name="Sodergren E."/>
            <person name="Birney E."/>
            <person name="Margulies E.H."/>
            <person name="Herrero J."/>
            <person name="Green E.D."/>
            <person name="Haussler D."/>
            <person name="Siepel A."/>
            <person name="Goldman N."/>
            <person name="Pollard K.S."/>
            <person name="Pedersen J.S."/>
            <person name="Lander E.S."/>
            <person name="Kellis M."/>
        </authorList>
    </citation>
    <scope>NUCLEOTIDE SEQUENCE [LARGE SCALE GENOMIC DNA]</scope>
    <source>
        <strain evidence="2 3">Thorbecke inbred</strain>
    </source>
</reference>
<evidence type="ECO:0000313" key="3">
    <source>
        <dbReference type="Proteomes" id="UP000001811"/>
    </source>
</evidence>
<reference evidence="2" key="2">
    <citation type="submission" date="2025-08" db="UniProtKB">
        <authorList>
            <consortium name="Ensembl"/>
        </authorList>
    </citation>
    <scope>IDENTIFICATION</scope>
    <source>
        <strain evidence="2">Thorbecke</strain>
    </source>
</reference>
<dbReference type="Ensembl" id="ENSOCUT00000044522.1">
    <property type="protein sequence ID" value="ENSOCUP00000046119.1"/>
    <property type="gene ID" value="ENSOCUG00000030987.1"/>
</dbReference>
<evidence type="ECO:0000313" key="2">
    <source>
        <dbReference type="Ensembl" id="ENSOCUP00000046119.1"/>
    </source>
</evidence>
<reference evidence="2" key="3">
    <citation type="submission" date="2025-09" db="UniProtKB">
        <authorList>
            <consortium name="Ensembl"/>
        </authorList>
    </citation>
    <scope>IDENTIFICATION</scope>
    <source>
        <strain evidence="2">Thorbecke</strain>
    </source>
</reference>
<feature type="domain" description="Rec21/ENK19" evidence="1">
    <location>
        <begin position="12"/>
        <end position="60"/>
    </location>
</feature>
<dbReference type="InParanoid" id="A0A5F9DKX5"/>
<dbReference type="Bgee" id="ENSOCUG00000030987">
    <property type="expression patterns" value="Expressed in brain and 7 other cell types or tissues"/>
</dbReference>
<sequence length="115" mass="13041">MAQVLGPTLRPRQAHPPTWGQLKKLNQEADKILVRMGKPKTAVTMCLAMLAVVEMNCSCVSTGLLLLIIIKIPFMFSEADRLSGFLLNYIGNGNRRLFYIQLKKCLQNYCIELRE</sequence>
<keyword evidence="3" id="KW-1185">Reference proteome</keyword>